<evidence type="ECO:0000256" key="5">
    <source>
        <dbReference type="ARBA" id="ARBA00022490"/>
    </source>
</evidence>
<dbReference type="CDD" id="cd00501">
    <property type="entry name" value="Peptidase_C15"/>
    <property type="match status" value="1"/>
</dbReference>
<feature type="active site" evidence="9">
    <location>
        <position position="80"/>
    </location>
</feature>
<organism evidence="10 11">
    <name type="scientific">Flavimobilis rhizosphaerae</name>
    <dbReference type="NCBI Taxonomy" id="2775421"/>
    <lineage>
        <taxon>Bacteria</taxon>
        <taxon>Bacillati</taxon>
        <taxon>Actinomycetota</taxon>
        <taxon>Actinomycetes</taxon>
        <taxon>Micrococcales</taxon>
        <taxon>Jonesiaceae</taxon>
        <taxon>Flavimobilis</taxon>
    </lineage>
</organism>
<dbReference type="Pfam" id="PF01470">
    <property type="entry name" value="Peptidase_C15"/>
    <property type="match status" value="1"/>
</dbReference>
<comment type="catalytic activity">
    <reaction evidence="1 9">
        <text>Release of an N-terminal pyroglutamyl group from a polypeptide, the second amino acid generally not being Pro.</text>
        <dbReference type="EC" id="3.4.19.3"/>
    </reaction>
</comment>
<dbReference type="InterPro" id="IPR036440">
    <property type="entry name" value="Peptidase_C15-like_sf"/>
</dbReference>
<comment type="subcellular location">
    <subcellularLocation>
        <location evidence="3">Cytoplasm</location>
    </subcellularLocation>
</comment>
<evidence type="ECO:0000256" key="3">
    <source>
        <dbReference type="ARBA" id="ARBA00004496"/>
    </source>
</evidence>
<dbReference type="InterPro" id="IPR016125">
    <property type="entry name" value="Peptidase_C15-like"/>
</dbReference>
<evidence type="ECO:0000256" key="2">
    <source>
        <dbReference type="ARBA" id="ARBA00002280"/>
    </source>
</evidence>
<dbReference type="PIRSF" id="PIRSF015592">
    <property type="entry name" value="Prld-crbxl_pptds"/>
    <property type="match status" value="1"/>
</dbReference>
<dbReference type="PROSITE" id="PS01333">
    <property type="entry name" value="PYRASE_GLU"/>
    <property type="match status" value="1"/>
</dbReference>
<keyword evidence="11" id="KW-1185">Reference proteome</keyword>
<reference evidence="10 11" key="1">
    <citation type="submission" date="2020-09" db="EMBL/GenBank/DDBJ databases">
        <title>Flavimobilis rhizosphaerae sp. nov., isolated from rhizosphere soil of Spartina alterniflora.</title>
        <authorList>
            <person name="Hanqin C."/>
        </authorList>
    </citation>
    <scope>NUCLEOTIDE SEQUENCE [LARGE SCALE GENOMIC DNA]</scope>
    <source>
        <strain evidence="10 11">GY 10621</strain>
    </source>
</reference>
<comment type="function">
    <text evidence="2">Removes 5-oxoproline from various penultimate amino acid residues except L-proline.</text>
</comment>
<dbReference type="EC" id="3.4.19.3" evidence="9"/>
<comment type="caution">
    <text evidence="10">The sequence shown here is derived from an EMBL/GenBank/DDBJ whole genome shotgun (WGS) entry which is preliminary data.</text>
</comment>
<evidence type="ECO:0000256" key="9">
    <source>
        <dbReference type="PROSITE-ProRule" id="PRU10076"/>
    </source>
</evidence>
<dbReference type="InterPro" id="IPR033693">
    <property type="entry name" value="PGPEP1_Glu_AS"/>
</dbReference>
<protein>
    <recommendedName>
        <fullName evidence="9">Pyroglutamyl-peptidase I</fullName>
        <ecNumber evidence="9">3.4.19.3</ecNumber>
    </recommendedName>
</protein>
<dbReference type="PANTHER" id="PTHR23402">
    <property type="entry name" value="PROTEASE FAMILY C15 PYROGLUTAMYL-PEPTIDASE I-RELATED"/>
    <property type="match status" value="1"/>
</dbReference>
<keyword evidence="7" id="KW-0378">Hydrolase</keyword>
<proteinExistence type="inferred from homology"/>
<dbReference type="InterPro" id="IPR000816">
    <property type="entry name" value="Peptidase_C15"/>
</dbReference>
<comment type="similarity">
    <text evidence="4">Belongs to the peptidase C15 family.</text>
</comment>
<sequence>MTTVLLTGFNPFDDAPCNPSAEAVALVAAAWDRPERLVTATLPVAFARARDELARLVTEYAPALVVATGLAGGRAGLTVERVAVNLADARIPDDDGRRPAGEPLDPTGPDAYLLRGPVKAAAAAATAAGAPAAMSLTAGAYVCNAVAYHLGSWSRGGTGRRAAFVHVPWDEHGPAGSPQTPLVTTATGLRAIVDAFLDVPDDLVVADGPTH</sequence>
<gene>
    <name evidence="10" type="ORF">IGS67_02715</name>
</gene>
<evidence type="ECO:0000256" key="6">
    <source>
        <dbReference type="ARBA" id="ARBA00022670"/>
    </source>
</evidence>
<dbReference type="Gene3D" id="3.40.630.20">
    <property type="entry name" value="Peptidase C15, pyroglutamyl peptidase I-like"/>
    <property type="match status" value="1"/>
</dbReference>
<evidence type="ECO:0000313" key="10">
    <source>
        <dbReference type="EMBL" id="MBD9698407.1"/>
    </source>
</evidence>
<evidence type="ECO:0000256" key="4">
    <source>
        <dbReference type="ARBA" id="ARBA00006641"/>
    </source>
</evidence>
<evidence type="ECO:0000256" key="7">
    <source>
        <dbReference type="ARBA" id="ARBA00022801"/>
    </source>
</evidence>
<evidence type="ECO:0000256" key="8">
    <source>
        <dbReference type="ARBA" id="ARBA00022807"/>
    </source>
</evidence>
<evidence type="ECO:0000256" key="1">
    <source>
        <dbReference type="ARBA" id="ARBA00001770"/>
    </source>
</evidence>
<dbReference type="SUPFAM" id="SSF53182">
    <property type="entry name" value="Pyrrolidone carboxyl peptidase (pyroglutamate aminopeptidase)"/>
    <property type="match status" value="1"/>
</dbReference>
<keyword evidence="5" id="KW-0963">Cytoplasm</keyword>
<keyword evidence="6" id="KW-0645">Protease</keyword>
<keyword evidence="8" id="KW-0788">Thiol protease</keyword>
<accession>A0ABR9DMP5</accession>
<dbReference type="RefSeq" id="WP_192277549.1">
    <property type="nucleotide sequence ID" value="NZ_JACZDF010000001.1"/>
</dbReference>
<name>A0ABR9DMP5_9MICO</name>
<dbReference type="EMBL" id="JACZDF010000001">
    <property type="protein sequence ID" value="MBD9698407.1"/>
    <property type="molecule type" value="Genomic_DNA"/>
</dbReference>
<evidence type="ECO:0000313" key="11">
    <source>
        <dbReference type="Proteomes" id="UP000642107"/>
    </source>
</evidence>
<dbReference type="PRINTS" id="PR00706">
    <property type="entry name" value="PYROGLUPTASE"/>
</dbReference>
<dbReference type="Proteomes" id="UP000642107">
    <property type="component" value="Unassembled WGS sequence"/>
</dbReference>
<dbReference type="PANTHER" id="PTHR23402:SF1">
    <property type="entry name" value="PYROGLUTAMYL-PEPTIDASE I"/>
    <property type="match status" value="1"/>
</dbReference>